<dbReference type="AlphaFoldDB" id="A0A0J6C5E8"/>
<evidence type="ECO:0000256" key="5">
    <source>
        <dbReference type="ARBA" id="ARBA00022692"/>
    </source>
</evidence>
<dbReference type="Pfam" id="PF13231">
    <property type="entry name" value="PMT_2"/>
    <property type="match status" value="1"/>
</dbReference>
<dbReference type="EMBL" id="CP016440">
    <property type="protein sequence ID" value="ANY14960.1"/>
    <property type="molecule type" value="Genomic_DNA"/>
</dbReference>
<evidence type="ECO:0000256" key="3">
    <source>
        <dbReference type="ARBA" id="ARBA00022676"/>
    </source>
</evidence>
<accession>A0A0M9IEJ6</accession>
<evidence type="ECO:0000313" key="13">
    <source>
        <dbReference type="Proteomes" id="UP000092950"/>
    </source>
</evidence>
<keyword evidence="13" id="KW-1185">Reference proteome</keyword>
<organism evidence="11 12">
    <name type="scientific">Bordetella pseudohinzii</name>
    <dbReference type="NCBI Taxonomy" id="1331258"/>
    <lineage>
        <taxon>Bacteria</taxon>
        <taxon>Pseudomonadati</taxon>
        <taxon>Pseudomonadota</taxon>
        <taxon>Betaproteobacteria</taxon>
        <taxon>Burkholderiales</taxon>
        <taxon>Alcaligenaceae</taxon>
        <taxon>Bordetella</taxon>
    </lineage>
</organism>
<keyword evidence="7 8" id="KW-0472">Membrane</keyword>
<dbReference type="PANTHER" id="PTHR33908:SF3">
    <property type="entry name" value="UNDECAPRENYL PHOSPHATE-ALPHA-4-AMINO-4-DEOXY-L-ARABINOSE ARABINOSYL TRANSFERASE"/>
    <property type="match status" value="1"/>
</dbReference>
<dbReference type="RefSeq" id="WP_043209692.1">
    <property type="nucleotide sequence ID" value="NZ_CAJGUP010000080.1"/>
</dbReference>
<dbReference type="PANTHER" id="PTHR33908">
    <property type="entry name" value="MANNOSYLTRANSFERASE YKCB-RELATED"/>
    <property type="match status" value="1"/>
</dbReference>
<reference evidence="10 13" key="2">
    <citation type="submission" date="2016-07" db="EMBL/GenBank/DDBJ databases">
        <title>Complete genome sequences of Bordetella pseudohinzii.</title>
        <authorList>
            <person name="Spilker T."/>
            <person name="Darrah R."/>
            <person name="LiPuma J.J."/>
        </authorList>
    </citation>
    <scope>NUCLEOTIDE SEQUENCE [LARGE SCALE GENOMIC DNA]</scope>
    <source>
        <strain evidence="10 13">HI4681</strain>
    </source>
</reference>
<dbReference type="InterPro" id="IPR038731">
    <property type="entry name" value="RgtA/B/C-like"/>
</dbReference>
<gene>
    <name evidence="11" type="primary">arnT</name>
    <name evidence="10" type="ORF">BBN53_03040</name>
    <name evidence="11" type="ORF">ERS370011_03048</name>
</gene>
<accession>A0A0J6C5E8</accession>
<dbReference type="InterPro" id="IPR050297">
    <property type="entry name" value="LipidA_mod_glycosyltrf_83"/>
</dbReference>
<comment type="subcellular location">
    <subcellularLocation>
        <location evidence="1">Cell membrane</location>
        <topology evidence="1">Multi-pass membrane protein</topology>
    </subcellularLocation>
</comment>
<feature type="transmembrane region" description="Helical" evidence="8">
    <location>
        <begin position="180"/>
        <end position="206"/>
    </location>
</feature>
<evidence type="ECO:0000256" key="4">
    <source>
        <dbReference type="ARBA" id="ARBA00022679"/>
    </source>
</evidence>
<evidence type="ECO:0000313" key="11">
    <source>
        <dbReference type="EMBL" id="CUI95536.1"/>
    </source>
</evidence>
<feature type="domain" description="Glycosyltransferase RgtA/B/C/D-like" evidence="9">
    <location>
        <begin position="71"/>
        <end position="234"/>
    </location>
</feature>
<dbReference type="Proteomes" id="UP000092950">
    <property type="component" value="Chromosome"/>
</dbReference>
<keyword evidence="2" id="KW-1003">Cell membrane</keyword>
<feature type="transmembrane region" description="Helical" evidence="8">
    <location>
        <begin position="96"/>
        <end position="113"/>
    </location>
</feature>
<feature type="transmembrane region" description="Helical" evidence="8">
    <location>
        <begin position="270"/>
        <end position="291"/>
    </location>
</feature>
<dbReference type="EC" id="2.4.2.43" evidence="11"/>
<dbReference type="Proteomes" id="UP000053096">
    <property type="component" value="Unassembled WGS sequence"/>
</dbReference>
<evidence type="ECO:0000313" key="12">
    <source>
        <dbReference type="Proteomes" id="UP000053096"/>
    </source>
</evidence>
<dbReference type="EMBL" id="CYTV01000008">
    <property type="protein sequence ID" value="CUI95536.1"/>
    <property type="molecule type" value="Genomic_DNA"/>
</dbReference>
<proteinExistence type="predicted"/>
<keyword evidence="3 11" id="KW-0328">Glycosyltransferase</keyword>
<keyword evidence="4 11" id="KW-0808">Transferase</keyword>
<feature type="transmembrane region" description="Helical" evidence="8">
    <location>
        <begin position="218"/>
        <end position="236"/>
    </location>
</feature>
<dbReference type="GO" id="GO:0010041">
    <property type="term" value="P:response to iron(III) ion"/>
    <property type="evidence" value="ECO:0007669"/>
    <property type="project" value="TreeGrafter"/>
</dbReference>
<evidence type="ECO:0000259" key="9">
    <source>
        <dbReference type="Pfam" id="PF13231"/>
    </source>
</evidence>
<dbReference type="KEGG" id="bpdz:BBN53_03040"/>
<sequence>MSSVALPMSDAARHRIPAWLVLAAIALWLAGLAWSRPLTLPDEGRYAGVAWEMLRSHSYFVPLMDGMPYFHKPPLYYWLAQLSFAVFGLSEWAARLPSLLIAWASIAGVYGFARRYRGERFALCAVLVLSSMPFFYGGAQFANMDMSVAGMITLCVLAGADTIMRVAAGLPWRAMSLATALLAALAVLAKGLIGIVLPAAILFFWLLMRRDFRGFKALVWPPAIALFLLAALPWFVDMQLRYPGFFHYFFVYQHFERFALSGFNNMQPFWFYPPVLAGLALPWSLWMGGTLRRGFWGAEDGDGLRRLMLIWLVVVLGFFSLPSSKLIGYILPAVPALAFLVAELVLAAWERGQRRRVRISLGVAMALCVTAILVATFNPRGGNGPLGEQVRGETGPHDTMVALHHFPFDLGIYTASTEPLWVVDDWSNPEIPTRDNWRKELYDAAIFEPEVGKRVLVSNVVFNERLCAAPTGARFWVWGQTSDGDAYAAIRGEAPRFVDGRRQVWRIDVNDAVRQRVCGGKPIGGSPQK</sequence>
<dbReference type="GO" id="GO:0009103">
    <property type="term" value="P:lipopolysaccharide biosynthetic process"/>
    <property type="evidence" value="ECO:0007669"/>
    <property type="project" value="UniProtKB-ARBA"/>
</dbReference>
<evidence type="ECO:0000256" key="8">
    <source>
        <dbReference type="SAM" id="Phobius"/>
    </source>
</evidence>
<feature type="transmembrane region" description="Helical" evidence="8">
    <location>
        <begin position="119"/>
        <end position="136"/>
    </location>
</feature>
<dbReference type="GO" id="GO:0005886">
    <property type="term" value="C:plasma membrane"/>
    <property type="evidence" value="ECO:0007669"/>
    <property type="project" value="UniProtKB-SubCell"/>
</dbReference>
<protein>
    <submittedName>
        <fullName evidence="10">Dolichyl-phosphate-mannose--protein mannosyltransferase</fullName>
    </submittedName>
    <submittedName>
        <fullName evidence="11">Undecaprenyl phosphate-alpha-4-amino-4-deoxy-L-arabinose arabinosyl transferase</fullName>
        <ecNumber evidence="11">2.4.2.43</ecNumber>
    </submittedName>
</protein>
<evidence type="ECO:0000256" key="7">
    <source>
        <dbReference type="ARBA" id="ARBA00023136"/>
    </source>
</evidence>
<feature type="transmembrane region" description="Helical" evidence="8">
    <location>
        <begin position="327"/>
        <end position="347"/>
    </location>
</feature>
<name>A0A0J6C5E8_9BORD</name>
<feature type="transmembrane region" description="Helical" evidence="8">
    <location>
        <begin position="359"/>
        <end position="377"/>
    </location>
</feature>
<evidence type="ECO:0000256" key="6">
    <source>
        <dbReference type="ARBA" id="ARBA00022989"/>
    </source>
</evidence>
<keyword evidence="6 8" id="KW-1133">Transmembrane helix</keyword>
<evidence type="ECO:0000256" key="1">
    <source>
        <dbReference type="ARBA" id="ARBA00004651"/>
    </source>
</evidence>
<dbReference type="OrthoDB" id="9775035at2"/>
<feature type="transmembrane region" description="Helical" evidence="8">
    <location>
        <begin position="303"/>
        <end position="321"/>
    </location>
</feature>
<dbReference type="GO" id="GO:0103015">
    <property type="term" value="F:4-amino-4-deoxy-L-arabinose transferase activity"/>
    <property type="evidence" value="ECO:0007669"/>
    <property type="project" value="UniProtKB-EC"/>
</dbReference>
<evidence type="ECO:0000313" key="10">
    <source>
        <dbReference type="EMBL" id="ANY14960.1"/>
    </source>
</evidence>
<keyword evidence="5 8" id="KW-0812">Transmembrane</keyword>
<evidence type="ECO:0000256" key="2">
    <source>
        <dbReference type="ARBA" id="ARBA00022475"/>
    </source>
</evidence>
<reference evidence="11 12" key="1">
    <citation type="submission" date="2015-09" db="EMBL/GenBank/DDBJ databases">
        <authorList>
            <person name="Jackson K.R."/>
            <person name="Lunt B.L."/>
            <person name="Fisher J.N.B."/>
            <person name="Gardner A.V."/>
            <person name="Bailey M.E."/>
            <person name="Deus L.M."/>
            <person name="Earl A.S."/>
            <person name="Gibby P.D."/>
            <person name="Hartmann K.A."/>
            <person name="Liu J.E."/>
            <person name="Manci A.M."/>
            <person name="Nielsen D.A."/>
            <person name="Solomon M.B."/>
            <person name="Breakwell D.P."/>
            <person name="Burnett S.H."/>
            <person name="Grose J.H."/>
        </authorList>
    </citation>
    <scope>NUCLEOTIDE SEQUENCE [LARGE SCALE GENOMIC DNA]</scope>
    <source>
        <strain evidence="11 12">2789STDY5608636</strain>
    </source>
</reference>